<proteinExistence type="predicted"/>
<organism evidence="2 3">
    <name type="scientific">Herbaspirillum rhizosphaerae</name>
    <dbReference type="NCBI Taxonomy" id="346179"/>
    <lineage>
        <taxon>Bacteria</taxon>
        <taxon>Pseudomonadati</taxon>
        <taxon>Pseudomonadota</taxon>
        <taxon>Betaproteobacteria</taxon>
        <taxon>Burkholderiales</taxon>
        <taxon>Oxalobacteraceae</taxon>
        <taxon>Herbaspirillum</taxon>
    </lineage>
</organism>
<comment type="caution">
    <text evidence="2">The sequence shown here is derived from an EMBL/GenBank/DDBJ whole genome shotgun (WGS) entry which is preliminary data.</text>
</comment>
<evidence type="ECO:0000313" key="2">
    <source>
        <dbReference type="EMBL" id="MFL9880620.1"/>
    </source>
</evidence>
<protein>
    <submittedName>
        <fullName evidence="2">Uncharacterized protein</fullName>
    </submittedName>
</protein>
<dbReference type="EMBL" id="JAQQFR010000014">
    <property type="protein sequence ID" value="MFL9880620.1"/>
    <property type="molecule type" value="Genomic_DNA"/>
</dbReference>
<keyword evidence="1" id="KW-0732">Signal</keyword>
<sequence length="150" mass="15750">MISAFKLTKPLTFALTTLALASVTFTGRVAAQSSTTTPLPINAESQAEIQAEIPPPVPTNVVPVDMMRSSGKWIGKMSFNDIPTSTPSQKTAATPARFNFKPPTPGWISVLDAASSIAYGIIPIGLPNVIHSGNSYSAPPPPDTTVPFSK</sequence>
<dbReference type="RefSeq" id="WP_408169645.1">
    <property type="nucleotide sequence ID" value="NZ_JAQQFR010000014.1"/>
</dbReference>
<evidence type="ECO:0000256" key="1">
    <source>
        <dbReference type="SAM" id="SignalP"/>
    </source>
</evidence>
<keyword evidence="3" id="KW-1185">Reference proteome</keyword>
<reference evidence="2 3" key="1">
    <citation type="journal article" date="2024" name="Chem. Sci.">
        <title>Discovery of megapolipeptins by genome mining of a Burkholderiales bacteria collection.</title>
        <authorList>
            <person name="Paulo B.S."/>
            <person name="Recchia M.J.J."/>
            <person name="Lee S."/>
            <person name="Fergusson C.H."/>
            <person name="Romanowski S.B."/>
            <person name="Hernandez A."/>
            <person name="Krull N."/>
            <person name="Liu D.Y."/>
            <person name="Cavanagh H."/>
            <person name="Bos A."/>
            <person name="Gray C.A."/>
            <person name="Murphy B.T."/>
            <person name="Linington R.G."/>
            <person name="Eustaquio A.S."/>
        </authorList>
    </citation>
    <scope>NUCLEOTIDE SEQUENCE [LARGE SCALE GENOMIC DNA]</scope>
    <source>
        <strain evidence="2 3">RL21-008-BIB-B</strain>
    </source>
</reference>
<dbReference type="Proteomes" id="UP001629214">
    <property type="component" value="Unassembled WGS sequence"/>
</dbReference>
<feature type="signal peptide" evidence="1">
    <location>
        <begin position="1"/>
        <end position="21"/>
    </location>
</feature>
<feature type="chain" id="PRO_5045420809" evidence="1">
    <location>
        <begin position="22"/>
        <end position="150"/>
    </location>
</feature>
<accession>A0ABW8ZDN4</accession>
<evidence type="ECO:0000313" key="3">
    <source>
        <dbReference type="Proteomes" id="UP001629214"/>
    </source>
</evidence>
<gene>
    <name evidence="2" type="ORF">PQR63_19645</name>
</gene>
<name>A0ABW8ZDN4_9BURK</name>